<sequence>MVNSEGTSNADTQAISNPQVIEENPDQSGVRYSFGSRGETIGLEAALKLLPGSFSVDKQEELEIFLEKCGFALACAHVLVKGRLLQGIQVRLTGKARQAVLGNKTLA</sequence>
<dbReference type="EMBL" id="CARXXK010001074">
    <property type="protein sequence ID" value="CAI6372768.1"/>
    <property type="molecule type" value="Genomic_DNA"/>
</dbReference>
<accession>A0AAV0XYC6</accession>
<organism evidence="2 3">
    <name type="scientific">Macrosiphum euphorbiae</name>
    <name type="common">potato aphid</name>
    <dbReference type="NCBI Taxonomy" id="13131"/>
    <lineage>
        <taxon>Eukaryota</taxon>
        <taxon>Metazoa</taxon>
        <taxon>Ecdysozoa</taxon>
        <taxon>Arthropoda</taxon>
        <taxon>Hexapoda</taxon>
        <taxon>Insecta</taxon>
        <taxon>Pterygota</taxon>
        <taxon>Neoptera</taxon>
        <taxon>Paraneoptera</taxon>
        <taxon>Hemiptera</taxon>
        <taxon>Sternorrhyncha</taxon>
        <taxon>Aphidomorpha</taxon>
        <taxon>Aphidoidea</taxon>
        <taxon>Aphididae</taxon>
        <taxon>Macrosiphini</taxon>
        <taxon>Macrosiphum</taxon>
    </lineage>
</organism>
<keyword evidence="3" id="KW-1185">Reference proteome</keyword>
<dbReference type="Proteomes" id="UP001160148">
    <property type="component" value="Unassembled WGS sequence"/>
</dbReference>
<feature type="compositionally biased region" description="Polar residues" evidence="1">
    <location>
        <begin position="1"/>
        <end position="19"/>
    </location>
</feature>
<evidence type="ECO:0000313" key="3">
    <source>
        <dbReference type="Proteomes" id="UP001160148"/>
    </source>
</evidence>
<dbReference type="AlphaFoldDB" id="A0AAV0XYC6"/>
<protein>
    <submittedName>
        <fullName evidence="2">Uncharacterized protein</fullName>
    </submittedName>
</protein>
<comment type="caution">
    <text evidence="2">The sequence shown here is derived from an EMBL/GenBank/DDBJ whole genome shotgun (WGS) entry which is preliminary data.</text>
</comment>
<evidence type="ECO:0000313" key="2">
    <source>
        <dbReference type="EMBL" id="CAI6372768.1"/>
    </source>
</evidence>
<evidence type="ECO:0000256" key="1">
    <source>
        <dbReference type="SAM" id="MobiDB-lite"/>
    </source>
</evidence>
<gene>
    <name evidence="2" type="ORF">MEUPH1_LOCUS26594</name>
</gene>
<proteinExistence type="predicted"/>
<reference evidence="2 3" key="1">
    <citation type="submission" date="2023-01" db="EMBL/GenBank/DDBJ databases">
        <authorList>
            <person name="Whitehead M."/>
        </authorList>
    </citation>
    <scope>NUCLEOTIDE SEQUENCE [LARGE SCALE GENOMIC DNA]</scope>
</reference>
<feature type="region of interest" description="Disordered" evidence="1">
    <location>
        <begin position="1"/>
        <end position="28"/>
    </location>
</feature>
<name>A0AAV0XYC6_9HEMI</name>